<dbReference type="Proteomes" id="UP001529245">
    <property type="component" value="Unassembled WGS sequence"/>
</dbReference>
<comment type="caution">
    <text evidence="1">The sequence shown here is derived from an EMBL/GenBank/DDBJ whole genome shotgun (WGS) entry which is preliminary data.</text>
</comment>
<proteinExistence type="predicted"/>
<protein>
    <submittedName>
        <fullName evidence="1">Uncharacterized protein</fullName>
    </submittedName>
</protein>
<dbReference type="RefSeq" id="WP_283204481.1">
    <property type="nucleotide sequence ID" value="NZ_JASGCB010000032.1"/>
</dbReference>
<dbReference type="EMBL" id="JASGCB010000032">
    <property type="protein sequence ID" value="MDI9261073.1"/>
    <property type="molecule type" value="Genomic_DNA"/>
</dbReference>
<evidence type="ECO:0000313" key="2">
    <source>
        <dbReference type="Proteomes" id="UP001529245"/>
    </source>
</evidence>
<name>A0ABT6Y142_ALISE</name>
<organism evidence="1 2">
    <name type="scientific">Alicyclobacillus sendaiensis PA2</name>
    <dbReference type="NCBI Taxonomy" id="3029425"/>
    <lineage>
        <taxon>Bacteria</taxon>
        <taxon>Bacillati</taxon>
        <taxon>Bacillota</taxon>
        <taxon>Bacilli</taxon>
        <taxon>Bacillales</taxon>
        <taxon>Alicyclobacillaceae</taxon>
        <taxon>Alicyclobacillus</taxon>
    </lineage>
</organism>
<evidence type="ECO:0000313" key="1">
    <source>
        <dbReference type="EMBL" id="MDI9261073.1"/>
    </source>
</evidence>
<sequence>MAGHRMCEGGAAPPSRDPRGVIEALIQLGILERRLDGRLNAPEIYMHGFGMKRRGGVKRPRA</sequence>
<reference evidence="1 2" key="1">
    <citation type="submission" date="2023-04" db="EMBL/GenBank/DDBJ databases">
        <title>A. sendaiensis sub sp. chiapanensis a novel subspecie with specific adaptation in bacterial cell wall isolated from an active volcano.</title>
        <authorList>
            <person name="Alvarez Gutierrez P.E."/>
            <person name="Ortiz Cortes L.Y."/>
        </authorList>
    </citation>
    <scope>NUCLEOTIDE SEQUENCE [LARGE SCALE GENOMIC DNA]</scope>
    <source>
        <strain evidence="1 2">PA2</strain>
    </source>
</reference>
<gene>
    <name evidence="1" type="ORF">QID03_12980</name>
</gene>
<accession>A0ABT6Y142</accession>
<keyword evidence="2" id="KW-1185">Reference proteome</keyword>